<name>A0A1D8GN17_9FIRM</name>
<dbReference type="OrthoDB" id="1685048at2"/>
<evidence type="ECO:0000313" key="1">
    <source>
        <dbReference type="EMBL" id="AOT72321.1"/>
    </source>
</evidence>
<dbReference type="STRING" id="1424294.Gferi_23895"/>
<keyword evidence="2" id="KW-1185">Reference proteome</keyword>
<dbReference type="Proteomes" id="UP000095743">
    <property type="component" value="Chromosome"/>
</dbReference>
<keyword evidence="1" id="KW-0547">Nucleotide-binding</keyword>
<gene>
    <name evidence="1" type="ORF">Gferi_23895</name>
</gene>
<proteinExistence type="predicted"/>
<sequence length="502" mass="59361">MEIKMAAVVENYRDRMQRLALFDVLYSLQNKKQKDRKGQEIDYFNLGLLALLFFFENMLLRNKKTGVNELAAFYQELNEGEMDLQEEDYLKAAKIVIETFRPPGGKRNSRTFYNWETRKSDQVQYSILKANTYDAATNAQYYVLDEDGLELIFATKEYFSEFQLSMNQLLLRKQLEKGEFAGALRQIDEMRIDVDTLYQRIVKIKHEIHRNIISDETYERYKTMVEDINRRLNREHDEFNELLIFVRDMRARLSYEITSAKDQKSYEYIMKIDRELQEVHHEHSKLLNESIVLKTSALQAARESLYYAGINSFNFNQEITSRVISAPLPLEASRTLVNPLLFLEQVNTWSPLTVFGQQRIENREREQVSQEFAELSGEEKQKIEIGIQNRNFAYIMRYILDNCEGDRFDIKTVVERCKKENSEMLVHRSFYDFFLLLHQRSPMEVGIQREKSKGTVLEGVVEELYPIYKELLVEEGMEDIQGCGRYSIQNMVITLRRENDGL</sequence>
<dbReference type="GO" id="GO:0004386">
    <property type="term" value="F:helicase activity"/>
    <property type="evidence" value="ECO:0007669"/>
    <property type="project" value="UniProtKB-KW"/>
</dbReference>
<evidence type="ECO:0000313" key="2">
    <source>
        <dbReference type="Proteomes" id="UP000095743"/>
    </source>
</evidence>
<dbReference type="RefSeq" id="WP_069980630.1">
    <property type="nucleotide sequence ID" value="NZ_CP017269.1"/>
</dbReference>
<keyword evidence="1" id="KW-0347">Helicase</keyword>
<reference evidence="1 2" key="1">
    <citation type="submission" date="2016-09" db="EMBL/GenBank/DDBJ databases">
        <title>Genomic analysis reveals versatility of anaerobic energy metabolism of Geosporobacter ferrireducens IRF9 of phylum Firmicutes.</title>
        <authorList>
            <person name="Kim S.-J."/>
        </authorList>
    </citation>
    <scope>NUCLEOTIDE SEQUENCE [LARGE SCALE GENOMIC DNA]</scope>
    <source>
        <strain evidence="1 2">IRF9</strain>
    </source>
</reference>
<keyword evidence="1" id="KW-0378">Hydrolase</keyword>
<dbReference type="KEGG" id="gfe:Gferi_23895"/>
<organism evidence="1 2">
    <name type="scientific">Geosporobacter ferrireducens</name>
    <dbReference type="NCBI Taxonomy" id="1424294"/>
    <lineage>
        <taxon>Bacteria</taxon>
        <taxon>Bacillati</taxon>
        <taxon>Bacillota</taxon>
        <taxon>Clostridia</taxon>
        <taxon>Peptostreptococcales</taxon>
        <taxon>Thermotaleaceae</taxon>
        <taxon>Geosporobacter</taxon>
    </lineage>
</organism>
<keyword evidence="1" id="KW-0067">ATP-binding</keyword>
<accession>A0A1D8GN17</accession>
<dbReference type="EMBL" id="CP017269">
    <property type="protein sequence ID" value="AOT72321.1"/>
    <property type="molecule type" value="Genomic_DNA"/>
</dbReference>
<protein>
    <submittedName>
        <fullName evidence="1">Replicative DNA helicase</fullName>
    </submittedName>
</protein>
<dbReference type="AlphaFoldDB" id="A0A1D8GN17"/>